<reference evidence="2 3" key="1">
    <citation type="submission" date="2019-02" db="EMBL/GenBank/DDBJ databases">
        <title>Draft Genome Sequences of Six Type Strains of the Genus Massilia.</title>
        <authorList>
            <person name="Miess H."/>
            <person name="Frediansyhah A."/>
            <person name="Gross H."/>
        </authorList>
    </citation>
    <scope>NUCLEOTIDE SEQUENCE [LARGE SCALE GENOMIC DNA]</scope>
    <source>
        <strain evidence="2 3">DSM 17473</strain>
    </source>
</reference>
<proteinExistence type="predicted"/>
<dbReference type="EMBL" id="CP035913">
    <property type="protein sequence ID" value="QBE64608.1"/>
    <property type="molecule type" value="Genomic_DNA"/>
</dbReference>
<dbReference type="RefSeq" id="WP_130187725.1">
    <property type="nucleotide sequence ID" value="NZ_CP035913.1"/>
</dbReference>
<dbReference type="KEGG" id="plue:EWM63_17760"/>
<dbReference type="CDD" id="cd03809">
    <property type="entry name" value="GT4_MtfB-like"/>
    <property type="match status" value="2"/>
</dbReference>
<organism evidence="2 3">
    <name type="scientific">Pseudoduganella lutea</name>
    <dbReference type="NCBI Taxonomy" id="321985"/>
    <lineage>
        <taxon>Bacteria</taxon>
        <taxon>Pseudomonadati</taxon>
        <taxon>Pseudomonadota</taxon>
        <taxon>Betaproteobacteria</taxon>
        <taxon>Burkholderiales</taxon>
        <taxon>Oxalobacteraceae</taxon>
        <taxon>Telluria group</taxon>
        <taxon>Pseudoduganella</taxon>
    </lineage>
</organism>
<feature type="domain" description="Glycosyl transferase family 1" evidence="1">
    <location>
        <begin position="847"/>
        <end position="989"/>
    </location>
</feature>
<dbReference type="PANTHER" id="PTHR46401:SF9">
    <property type="entry name" value="MANNOSYLTRANSFERASE A"/>
    <property type="match status" value="1"/>
</dbReference>
<dbReference type="PANTHER" id="PTHR46401">
    <property type="entry name" value="GLYCOSYLTRANSFERASE WBBK-RELATED"/>
    <property type="match status" value="1"/>
</dbReference>
<evidence type="ECO:0000313" key="2">
    <source>
        <dbReference type="EMBL" id="QBE64608.1"/>
    </source>
</evidence>
<dbReference type="Proteomes" id="UP000290637">
    <property type="component" value="Chromosome"/>
</dbReference>
<dbReference type="GO" id="GO:0009103">
    <property type="term" value="P:lipopolysaccharide biosynthetic process"/>
    <property type="evidence" value="ECO:0007669"/>
    <property type="project" value="TreeGrafter"/>
</dbReference>
<dbReference type="Pfam" id="PF00534">
    <property type="entry name" value="Glycos_transf_1"/>
    <property type="match status" value="2"/>
</dbReference>
<gene>
    <name evidence="2" type="ORF">EWM63_17760</name>
</gene>
<dbReference type="Gene3D" id="3.40.50.2000">
    <property type="entry name" value="Glycogen Phosphorylase B"/>
    <property type="match status" value="4"/>
</dbReference>
<dbReference type="CDD" id="cd03801">
    <property type="entry name" value="GT4_PimA-like"/>
    <property type="match status" value="1"/>
</dbReference>
<evidence type="ECO:0000313" key="3">
    <source>
        <dbReference type="Proteomes" id="UP000290637"/>
    </source>
</evidence>
<dbReference type="GO" id="GO:0016757">
    <property type="term" value="F:glycosyltransferase activity"/>
    <property type="evidence" value="ECO:0007669"/>
    <property type="project" value="InterPro"/>
</dbReference>
<dbReference type="OrthoDB" id="433681at2"/>
<dbReference type="Pfam" id="PF13692">
    <property type="entry name" value="Glyco_trans_1_4"/>
    <property type="match status" value="1"/>
</dbReference>
<sequence>MRLVIDLQSCQNGAAHDREGVLAQARALAQQAGQAGKHTVLVAMAGRHAEHVDALRHAFDGVLPPERVLSYGTPAPGTPWSDHAARQLRLGFLASLDADAVYMPGVLDHPQPGALADPVPSALNVAGIGNVAVAPGPLLEQAALVFVGSSAEERRLGALLPKATVVTVPLQPEAAATRIWAALENAVKPRTQAPVSGRMSEKPRLAYISPLPPEKSGIADYSAEVIAELEAHYAIELVLTPGAVPDASLARFPVRDAAWFMQHGDLFDRIVYHFGNSNYHKHMFALLERHPGIVVLHDFYLSGVLDNMERDGDVPEAFLNALYASHGHTGMRHHAEHGRNPTIWAYPCNLPVLKNAAGVIVHSDFSKRLAERWYGPGSADGWRTLPLLRGGAPADPAAFRAEARQALGVGNDDYIVSAFGMLGATKLNDRLLDAFLASPLAQDPRCRLVFVGENESGPYGRELARRISELGGKVRITGFVSGTDYARWLAASDTAVQLRAQTRGETSASVLDCLLYGVATVINAHGASADLPGDVLVKLSDEFATEDLAAALARLHADAPARLALGERARAFVASEHGPAQVGRLYVEAIEHFARHARPVHYRRMLGALAAHGTPRPPNDGALVELAGLIAGNAPPAAPRQLLVDISALVQTDHKTGIQRVVRSVLLAMLKDPPPGYRVEPVYSEGGMRSYRYARGFTFRMTGGQAPQLEDAPVELAAGDIFLGLDLASNITTQNEALLLQMRRRGVRMWFVVYDLLPLLLPHAFPYGTGKYYGDYVNTITLAADGIVAISRSVAQELHDLLASRPNRRATPLKLGYFHLGADIDASAPSAGLPPDAEQVLAAVAAAPTLLMVGTLEPRKGQAQALAAFDLLWERGVEANLVIVGKNGWLMDALAKRLETHPQRGTRLFWLPGVSDEMLTRLYANCAALLAASEGEGFGLPLIEAAQKCLPVIARDIPVFREVAGEHAFYFDGKEPAQLASAIKAWLALRRAGSVPASSRMPWLTWQQSAQQLVDAVVHGRTHASVEGGDIAPQLLVDVSAVARDDLKTGIQRVVRAQLFELLRLPTTRFQVHPVYLTDEGDRWHYRYARRYEHALLGTDDHGVVDDEVRVGQGDVFYAPDFFPGAVTEAARTGLYTRWRAAGVSVNFLIHDLLPVLRPEYFPPRTDAVFESWMKAVAANGDRLICISGAVADETRDWLQQHMSDQPLPELAVVHHGADIDASRPSTGLPDDAPAVLADIAGAPSFLMVGTIEPRKGHMQALDAFEQLWADGVDVRLVIVGGEGWKGLPDSQRRTIPAIMARLAAHPELGKRLHWLRGITDEYLEAVYRASACLLVPSEGEGFGLPLIEAARHDLPVIARDIPVFREVAGDHAHYFDGTSGGALAASLREWLALHTSGSEIASAGMAWQTWASNARQLADLLFGPHSTETPA</sequence>
<protein>
    <submittedName>
        <fullName evidence="2">Glycosyltransferase</fullName>
    </submittedName>
</protein>
<evidence type="ECO:0000259" key="1">
    <source>
        <dbReference type="Pfam" id="PF00534"/>
    </source>
</evidence>
<dbReference type="SUPFAM" id="SSF53756">
    <property type="entry name" value="UDP-Glycosyltransferase/glycogen phosphorylase"/>
    <property type="match status" value="3"/>
</dbReference>
<keyword evidence="3" id="KW-1185">Reference proteome</keyword>
<name>A0A4P6L1K0_9BURK</name>
<dbReference type="InterPro" id="IPR001296">
    <property type="entry name" value="Glyco_trans_1"/>
</dbReference>
<accession>A0A4P6L1K0</accession>
<feature type="domain" description="Glycosyl transferase family 1" evidence="1">
    <location>
        <begin position="1244"/>
        <end position="1393"/>
    </location>
</feature>
<keyword evidence="2" id="KW-0808">Transferase</keyword>